<comment type="caution">
    <text evidence="3">The sequence shown here is derived from an EMBL/GenBank/DDBJ whole genome shotgun (WGS) entry which is preliminary data.</text>
</comment>
<dbReference type="EMBL" id="RWJN01000352">
    <property type="protein sequence ID" value="TCD62695.1"/>
    <property type="molecule type" value="Genomic_DNA"/>
</dbReference>
<dbReference type="PANTHER" id="PTHR14237">
    <property type="entry name" value="MOLYBDOPTERIN COFACTOR SULFURASE MOSC"/>
    <property type="match status" value="1"/>
</dbReference>
<dbReference type="SUPFAM" id="SSF141673">
    <property type="entry name" value="MOSC N-terminal domain-like"/>
    <property type="match status" value="1"/>
</dbReference>
<evidence type="ECO:0000313" key="3">
    <source>
        <dbReference type="EMBL" id="TCD62695.1"/>
    </source>
</evidence>
<proteinExistence type="predicted"/>
<protein>
    <recommendedName>
        <fullName evidence="2">MOSC domain-containing protein</fullName>
    </recommendedName>
</protein>
<dbReference type="GO" id="GO:0030151">
    <property type="term" value="F:molybdenum ion binding"/>
    <property type="evidence" value="ECO:0007669"/>
    <property type="project" value="InterPro"/>
</dbReference>
<dbReference type="GO" id="GO:0003824">
    <property type="term" value="F:catalytic activity"/>
    <property type="evidence" value="ECO:0007669"/>
    <property type="project" value="InterPro"/>
</dbReference>
<keyword evidence="1" id="KW-0732">Signal</keyword>
<reference evidence="3 4" key="1">
    <citation type="submission" date="2018-11" db="EMBL/GenBank/DDBJ databases">
        <title>Genome assembly of Steccherinum ochraceum LE-BIN_3174, the white-rot fungus of the Steccherinaceae family (The Residual Polyporoid clade, Polyporales, Basidiomycota).</title>
        <authorList>
            <person name="Fedorova T.V."/>
            <person name="Glazunova O.A."/>
            <person name="Landesman E.O."/>
            <person name="Moiseenko K.V."/>
            <person name="Psurtseva N.V."/>
            <person name="Savinova O.S."/>
            <person name="Shakhova N.V."/>
            <person name="Tyazhelova T.V."/>
            <person name="Vasina D.V."/>
        </authorList>
    </citation>
    <scope>NUCLEOTIDE SEQUENCE [LARGE SCALE GENOMIC DNA]</scope>
    <source>
        <strain evidence="3 4">LE-BIN_3174</strain>
    </source>
</reference>
<dbReference type="STRING" id="92696.A0A4R0RBD7"/>
<name>A0A4R0RBD7_9APHY</name>
<dbReference type="PANTHER" id="PTHR14237:SF19">
    <property type="entry name" value="MITOCHONDRIAL AMIDOXIME REDUCING COMPONENT 1"/>
    <property type="match status" value="1"/>
</dbReference>
<gene>
    <name evidence="3" type="ORF">EIP91_006555</name>
</gene>
<dbReference type="AlphaFoldDB" id="A0A4R0RBD7"/>
<dbReference type="InterPro" id="IPR011037">
    <property type="entry name" value="Pyrv_Knase-like_insert_dom_sf"/>
</dbReference>
<dbReference type="Pfam" id="PF03473">
    <property type="entry name" value="MOSC"/>
    <property type="match status" value="1"/>
</dbReference>
<dbReference type="SUPFAM" id="SSF50800">
    <property type="entry name" value="PK beta-barrel domain-like"/>
    <property type="match status" value="1"/>
</dbReference>
<dbReference type="Pfam" id="PF03476">
    <property type="entry name" value="MOSC_N"/>
    <property type="match status" value="1"/>
</dbReference>
<evidence type="ECO:0000313" key="4">
    <source>
        <dbReference type="Proteomes" id="UP000292702"/>
    </source>
</evidence>
<keyword evidence="4" id="KW-1185">Reference proteome</keyword>
<feature type="signal peptide" evidence="1">
    <location>
        <begin position="1"/>
        <end position="17"/>
    </location>
</feature>
<sequence>MANQYLLLVALLLPVVAILWSKRRTSAVAPPVARVEVKESDIIKPVKPLNRTLVQTDHITVSRLFVFPIKSCRGTELQEARWTPIGFEYDRKWCIVKAEDQRVLTLRQHAEMVHIHPRILPDPTSPYGGVLTVEVPLSTGTKTFSLPLNPTPEMLETWRRCSDVVMFEIFEMDGYVCQSLSQPQEQESPSDILSAFLGRPVLLLMKSAEEERMAPPTEAFPDLVAPVCYPDVYPIHFASEESLESLSSTVNLAAQLGGTELPKEVRGIAGEWVGRKLEMERFRPNIVLKGSGVPYAEDLWREVEIESQSASAPTQTQTKGMSQIITVVDQCARCLLPNVDPSTGIRDPAIPNKVITRYGNANRKKKPIFGTYAVPEGDGYVRVGDRVRVRKWVGVDEEVGM</sequence>
<accession>A0A4R0RBD7</accession>
<evidence type="ECO:0000259" key="2">
    <source>
        <dbReference type="PROSITE" id="PS51340"/>
    </source>
</evidence>
<dbReference type="InterPro" id="IPR005302">
    <property type="entry name" value="MoCF_Sase_C"/>
</dbReference>
<feature type="chain" id="PRO_5020332521" description="MOSC domain-containing protein" evidence="1">
    <location>
        <begin position="18"/>
        <end position="401"/>
    </location>
</feature>
<dbReference type="OrthoDB" id="17255at2759"/>
<dbReference type="InterPro" id="IPR005303">
    <property type="entry name" value="MOCOS_middle"/>
</dbReference>
<dbReference type="GO" id="GO:0030170">
    <property type="term" value="F:pyridoxal phosphate binding"/>
    <property type="evidence" value="ECO:0007669"/>
    <property type="project" value="InterPro"/>
</dbReference>
<dbReference type="PROSITE" id="PS51340">
    <property type="entry name" value="MOSC"/>
    <property type="match status" value="1"/>
</dbReference>
<evidence type="ECO:0000256" key="1">
    <source>
        <dbReference type="SAM" id="SignalP"/>
    </source>
</evidence>
<organism evidence="3 4">
    <name type="scientific">Steccherinum ochraceum</name>
    <dbReference type="NCBI Taxonomy" id="92696"/>
    <lineage>
        <taxon>Eukaryota</taxon>
        <taxon>Fungi</taxon>
        <taxon>Dikarya</taxon>
        <taxon>Basidiomycota</taxon>
        <taxon>Agaricomycotina</taxon>
        <taxon>Agaricomycetes</taxon>
        <taxon>Polyporales</taxon>
        <taxon>Steccherinaceae</taxon>
        <taxon>Steccherinum</taxon>
    </lineage>
</organism>
<dbReference type="Proteomes" id="UP000292702">
    <property type="component" value="Unassembled WGS sequence"/>
</dbReference>
<feature type="domain" description="MOSC" evidence="2">
    <location>
        <begin position="182"/>
        <end position="390"/>
    </location>
</feature>